<evidence type="ECO:0008006" key="3">
    <source>
        <dbReference type="Google" id="ProtNLM"/>
    </source>
</evidence>
<sequence>MEAKNNEKIWHEYIENFSSYKGTVTDYCKENSISKNQYYYYLKKFKKMKTAIFHAIELNDKPSTLIESKNANKEIKSIKIELGKAKIYIPSENPTLITSVIKELLRSC</sequence>
<organism evidence="1 2">
    <name type="scientific">Clostridium oryzae</name>
    <dbReference type="NCBI Taxonomy" id="1450648"/>
    <lineage>
        <taxon>Bacteria</taxon>
        <taxon>Bacillati</taxon>
        <taxon>Bacillota</taxon>
        <taxon>Clostridia</taxon>
        <taxon>Eubacteriales</taxon>
        <taxon>Clostridiaceae</taxon>
        <taxon>Clostridium</taxon>
    </lineage>
</organism>
<dbReference type="AlphaFoldDB" id="A0A1V4IF07"/>
<evidence type="ECO:0000313" key="2">
    <source>
        <dbReference type="Proteomes" id="UP000190080"/>
    </source>
</evidence>
<dbReference type="EMBL" id="MZGV01000061">
    <property type="protein sequence ID" value="OPJ58225.1"/>
    <property type="molecule type" value="Genomic_DNA"/>
</dbReference>
<dbReference type="RefSeq" id="WP_079427279.1">
    <property type="nucleotide sequence ID" value="NZ_MZGV01000061.1"/>
</dbReference>
<proteinExistence type="predicted"/>
<accession>A0A1V4IF07</accession>
<name>A0A1V4IF07_9CLOT</name>
<reference evidence="1 2" key="1">
    <citation type="submission" date="2017-03" db="EMBL/GenBank/DDBJ databases">
        <title>Genome sequence of Clostridium oryzae DSM 28571.</title>
        <authorList>
            <person name="Poehlein A."/>
            <person name="Daniel R."/>
        </authorList>
    </citation>
    <scope>NUCLEOTIDE SEQUENCE [LARGE SCALE GENOMIC DNA]</scope>
    <source>
        <strain evidence="1 2">DSM 28571</strain>
    </source>
</reference>
<dbReference type="Proteomes" id="UP000190080">
    <property type="component" value="Unassembled WGS sequence"/>
</dbReference>
<dbReference type="OrthoDB" id="1908483at2"/>
<keyword evidence="2" id="KW-1185">Reference proteome</keyword>
<dbReference type="NCBIfam" id="NF047593">
    <property type="entry name" value="IS66_ISAeme5_TnpA"/>
    <property type="match status" value="1"/>
</dbReference>
<protein>
    <recommendedName>
        <fullName evidence="3">Transposase</fullName>
    </recommendedName>
</protein>
<evidence type="ECO:0000313" key="1">
    <source>
        <dbReference type="EMBL" id="OPJ58225.1"/>
    </source>
</evidence>
<dbReference type="STRING" id="1450648.CLORY_37200"/>
<comment type="caution">
    <text evidence="1">The sequence shown here is derived from an EMBL/GenBank/DDBJ whole genome shotgun (WGS) entry which is preliminary data.</text>
</comment>
<gene>
    <name evidence="1" type="ORF">CLORY_37200</name>
</gene>